<dbReference type="Proteomes" id="UP000466514">
    <property type="component" value="Chromosome"/>
</dbReference>
<evidence type="ECO:0000313" key="2">
    <source>
        <dbReference type="Proteomes" id="UP000466514"/>
    </source>
</evidence>
<reference evidence="1 2" key="1">
    <citation type="journal article" date="2019" name="Emerg. Microbes Infect.">
        <title>Comprehensive subspecies identification of 175 nontuberculous mycobacteria species based on 7547 genomic profiles.</title>
        <authorList>
            <person name="Matsumoto Y."/>
            <person name="Kinjo T."/>
            <person name="Motooka D."/>
            <person name="Nabeya D."/>
            <person name="Jung N."/>
            <person name="Uechi K."/>
            <person name="Horii T."/>
            <person name="Iida T."/>
            <person name="Fujita J."/>
            <person name="Nakamura S."/>
        </authorList>
    </citation>
    <scope>NUCLEOTIDE SEQUENCE [LARGE SCALE GENOMIC DNA]</scope>
    <source>
        <strain evidence="1 2">JCM 13323</strain>
    </source>
</reference>
<dbReference type="AlphaFoldDB" id="A0A7I7MGL6"/>
<evidence type="ECO:0000313" key="1">
    <source>
        <dbReference type="EMBL" id="BBX71484.1"/>
    </source>
</evidence>
<proteinExistence type="predicted"/>
<dbReference type="EMBL" id="AP022574">
    <property type="protein sequence ID" value="BBX71484.1"/>
    <property type="molecule type" value="Genomic_DNA"/>
</dbReference>
<dbReference type="KEGG" id="mpsc:MPSYJ_49450"/>
<sequence length="301" mass="33493">MAVPFLGREALDAGRLTRHRLRTDFEAVFPGVYAPAGAELSAIGRAQAAYLWTGREGVVAGRSAAAVHGARWVDANRPPEVLWDNRRAPRGLRVWSDRVADDEIVTIRGMRVTTPERTALDIACRYSERRAVALIDALARATKMKPADVELLADRYVGRRGIRAARQTLNRVDAGAESPQETHLRLMVVDNHFPPPQTQIPVYDAYGGLVAELDMGWEGMMIALDYEGDHHRTTRQAFNKGIRRHDAVTELGWNDIRVTSADSEGGVIARLTTAWRQRLCALGENPDAGPPWTHVRRVPKR</sequence>
<protein>
    <recommendedName>
        <fullName evidence="3">AbiEi antitoxin C-terminal domain-containing protein</fullName>
    </recommendedName>
</protein>
<organism evidence="1 2">
    <name type="scientific">Mycolicibacterium psychrotolerans</name>
    <dbReference type="NCBI Taxonomy" id="216929"/>
    <lineage>
        <taxon>Bacteria</taxon>
        <taxon>Bacillati</taxon>
        <taxon>Actinomycetota</taxon>
        <taxon>Actinomycetes</taxon>
        <taxon>Mycobacteriales</taxon>
        <taxon>Mycobacteriaceae</taxon>
        <taxon>Mycolicibacterium</taxon>
    </lineage>
</organism>
<keyword evidence="2" id="KW-1185">Reference proteome</keyword>
<name>A0A7I7MGL6_9MYCO</name>
<accession>A0A7I7MGL6</accession>
<gene>
    <name evidence="1" type="ORF">MPSYJ_49450</name>
</gene>
<dbReference type="RefSeq" id="WP_163726022.1">
    <property type="nucleotide sequence ID" value="NZ_AP022574.1"/>
</dbReference>
<evidence type="ECO:0008006" key="3">
    <source>
        <dbReference type="Google" id="ProtNLM"/>
    </source>
</evidence>